<dbReference type="Gene3D" id="1.25.40.10">
    <property type="entry name" value="Tetratricopeptide repeat domain"/>
    <property type="match status" value="1"/>
</dbReference>
<dbReference type="SUPFAM" id="SSF48452">
    <property type="entry name" value="TPR-like"/>
    <property type="match status" value="1"/>
</dbReference>
<gene>
    <name evidence="1" type="ORF">DFH08DRAFT_845893</name>
</gene>
<dbReference type="PANTHER" id="PTHR28142:SF1">
    <property type="entry name" value="MITOCHONDRIAL INNER MEMBRANE I-AAA PROTEASE SUPERCOMPLEX SUBUNIT MGR3-RELATED"/>
    <property type="match status" value="1"/>
</dbReference>
<proteinExistence type="predicted"/>
<dbReference type="PANTHER" id="PTHR28142">
    <property type="entry name" value="MITOCHONDRIAL INNER MEMBRANE I-AAA PROTEASE SUPERCOMPLEX SUBUNIT MGR3-RELATED"/>
    <property type="match status" value="1"/>
</dbReference>
<evidence type="ECO:0000313" key="2">
    <source>
        <dbReference type="Proteomes" id="UP001218218"/>
    </source>
</evidence>
<dbReference type="EMBL" id="JARIHO010000006">
    <property type="protein sequence ID" value="KAJ7359360.1"/>
    <property type="molecule type" value="Genomic_DNA"/>
</dbReference>
<accession>A0AAD7AJ06</accession>
<reference evidence="1" key="1">
    <citation type="submission" date="2023-03" db="EMBL/GenBank/DDBJ databases">
        <title>Massive genome expansion in bonnet fungi (Mycena s.s.) driven by repeated elements and novel gene families across ecological guilds.</title>
        <authorList>
            <consortium name="Lawrence Berkeley National Laboratory"/>
            <person name="Harder C.B."/>
            <person name="Miyauchi S."/>
            <person name="Viragh M."/>
            <person name="Kuo A."/>
            <person name="Thoen E."/>
            <person name="Andreopoulos B."/>
            <person name="Lu D."/>
            <person name="Skrede I."/>
            <person name="Drula E."/>
            <person name="Henrissat B."/>
            <person name="Morin E."/>
            <person name="Kohler A."/>
            <person name="Barry K."/>
            <person name="LaButti K."/>
            <person name="Morin E."/>
            <person name="Salamov A."/>
            <person name="Lipzen A."/>
            <person name="Mereny Z."/>
            <person name="Hegedus B."/>
            <person name="Baldrian P."/>
            <person name="Stursova M."/>
            <person name="Weitz H."/>
            <person name="Taylor A."/>
            <person name="Grigoriev I.V."/>
            <person name="Nagy L.G."/>
            <person name="Martin F."/>
            <person name="Kauserud H."/>
        </authorList>
    </citation>
    <scope>NUCLEOTIDE SEQUENCE</scope>
    <source>
        <strain evidence="1">CBHHK002</strain>
    </source>
</reference>
<dbReference type="AlphaFoldDB" id="A0AAD7AJ06"/>
<evidence type="ECO:0000313" key="1">
    <source>
        <dbReference type="EMBL" id="KAJ7359360.1"/>
    </source>
</evidence>
<organism evidence="1 2">
    <name type="scientific">Mycena albidolilacea</name>
    <dbReference type="NCBI Taxonomy" id="1033008"/>
    <lineage>
        <taxon>Eukaryota</taxon>
        <taxon>Fungi</taxon>
        <taxon>Dikarya</taxon>
        <taxon>Basidiomycota</taxon>
        <taxon>Agaricomycotina</taxon>
        <taxon>Agaricomycetes</taxon>
        <taxon>Agaricomycetidae</taxon>
        <taxon>Agaricales</taxon>
        <taxon>Marasmiineae</taxon>
        <taxon>Mycenaceae</taxon>
        <taxon>Mycena</taxon>
    </lineage>
</organism>
<dbReference type="Proteomes" id="UP001218218">
    <property type="component" value="Unassembled WGS sequence"/>
</dbReference>
<dbReference type="InterPro" id="IPR011990">
    <property type="entry name" value="TPR-like_helical_dom_sf"/>
</dbReference>
<comment type="caution">
    <text evidence="1">The sequence shown here is derived from an EMBL/GenBank/DDBJ whole genome shotgun (WGS) entry which is preliminary data.</text>
</comment>
<protein>
    <submittedName>
        <fullName evidence="1">Uncharacterized protein</fullName>
    </submittedName>
</protein>
<sequence>MLRLRAPRWRPLPRRPCAFEAGRQSLRPFSTEGPSLPPPGARNTVRIATACLGALGAGALAYAGWDAYTNWRDLYPVEVRVDLKLGIGAKNKGDSEGSAYYKRKAWDTAITLPLEVFKTEPYLRITGIAVDLAGELEEDGKPQDAFELYSDALNLIRNASPERLSGRERLRAVSLAVKLGQLAEPCALPVEDEEKIRVFAVEETLKLLMDLRPDESQPLDFFKLKLPNWLSKTDVGVPLQELGDFYGRVGKLEYAIPLYIQGISLLVPQDGVKAQPEDMCQAAHLMNNIAELVVRNPTVERQEYAQTWAQKSLGLLQAARKDTKEPIPVCEVALCAALFNAGMLRELAGDDERALSFFKAAFQQSKSFAVEEGVAAAKDAIERLNAKQP</sequence>
<keyword evidence="2" id="KW-1185">Reference proteome</keyword>
<dbReference type="InterPro" id="IPR040201">
    <property type="entry name" value="Mrg3-like"/>
</dbReference>
<name>A0AAD7AJ06_9AGAR</name>